<name>A0A804K9K7_MUSAM</name>
<proteinExistence type="predicted"/>
<dbReference type="Proteomes" id="UP000012960">
    <property type="component" value="Unplaced"/>
</dbReference>
<evidence type="ECO:0000313" key="4">
    <source>
        <dbReference type="Proteomes" id="UP000012960"/>
    </source>
</evidence>
<reference evidence="3" key="2">
    <citation type="submission" date="2021-05" db="UniProtKB">
        <authorList>
            <consortium name="EnsemblPlants"/>
        </authorList>
    </citation>
    <scope>IDENTIFICATION</scope>
    <source>
        <strain evidence="3">subsp. malaccensis</strain>
    </source>
</reference>
<dbReference type="AlphaFoldDB" id="A0A804K9K7"/>
<gene>
    <name evidence="2" type="ORF">GSMUA_83260.1</name>
</gene>
<accession>A0A804K9K7</accession>
<feature type="region of interest" description="Disordered" evidence="1">
    <location>
        <begin position="21"/>
        <end position="70"/>
    </location>
</feature>
<dbReference type="EnsemblPlants" id="Ma08_t22470.1">
    <property type="protein sequence ID" value="Ma08_p22470.1"/>
    <property type="gene ID" value="Ma08_g22470"/>
</dbReference>
<protein>
    <submittedName>
        <fullName evidence="2">(wild Malaysian banana) hypothetical protein</fullName>
    </submittedName>
</protein>
<reference evidence="2" key="1">
    <citation type="submission" date="2021-03" db="EMBL/GenBank/DDBJ databases">
        <authorList>
            <consortium name="Genoscope - CEA"/>
            <person name="William W."/>
        </authorList>
    </citation>
    <scope>NUCLEOTIDE SEQUENCE</scope>
    <source>
        <strain evidence="2">Doubled-haploid Pahang</strain>
    </source>
</reference>
<dbReference type="InParanoid" id="A0A804K9K7"/>
<evidence type="ECO:0000313" key="3">
    <source>
        <dbReference type="EnsemblPlants" id="Ma08_p22470.1"/>
    </source>
</evidence>
<sequence length="70" mass="8339">MDSSSSRWSSFSSSLVFSYHRLPTHERLRRRRKTTRRLPKREASSKRTQPCQPENYSRHAHQIPRSATAR</sequence>
<evidence type="ECO:0000256" key="1">
    <source>
        <dbReference type="SAM" id="MobiDB-lite"/>
    </source>
</evidence>
<dbReference type="Gramene" id="Ma08_t22470.1">
    <property type="protein sequence ID" value="Ma08_p22470.1"/>
    <property type="gene ID" value="Ma08_g22470"/>
</dbReference>
<keyword evidence="4" id="KW-1185">Reference proteome</keyword>
<organism evidence="3 4">
    <name type="scientific">Musa acuminata subsp. malaccensis</name>
    <name type="common">Wild banana</name>
    <name type="synonym">Musa malaccensis</name>
    <dbReference type="NCBI Taxonomy" id="214687"/>
    <lineage>
        <taxon>Eukaryota</taxon>
        <taxon>Viridiplantae</taxon>
        <taxon>Streptophyta</taxon>
        <taxon>Embryophyta</taxon>
        <taxon>Tracheophyta</taxon>
        <taxon>Spermatophyta</taxon>
        <taxon>Magnoliopsida</taxon>
        <taxon>Liliopsida</taxon>
        <taxon>Zingiberales</taxon>
        <taxon>Musaceae</taxon>
        <taxon>Musa</taxon>
    </lineage>
</organism>
<evidence type="ECO:0000313" key="2">
    <source>
        <dbReference type="EMBL" id="CAG1832406.1"/>
    </source>
</evidence>
<dbReference type="EMBL" id="HG996472">
    <property type="protein sequence ID" value="CAG1832406.1"/>
    <property type="molecule type" value="Genomic_DNA"/>
</dbReference>
<feature type="compositionally biased region" description="Basic residues" evidence="1">
    <location>
        <begin position="27"/>
        <end position="39"/>
    </location>
</feature>
<feature type="compositionally biased region" description="Polar residues" evidence="1">
    <location>
        <begin position="46"/>
        <end position="55"/>
    </location>
</feature>